<evidence type="ECO:0000259" key="2">
    <source>
        <dbReference type="Pfam" id="PF13193"/>
    </source>
</evidence>
<dbReference type="PROSITE" id="PS00455">
    <property type="entry name" value="AMP_BINDING"/>
    <property type="match status" value="1"/>
</dbReference>
<dbReference type="PANTHER" id="PTHR45527">
    <property type="entry name" value="NONRIBOSOMAL PEPTIDE SYNTHETASE"/>
    <property type="match status" value="1"/>
</dbReference>
<sequence>MTSLVAAFGRQVGRTPDAVALVDAGRGISYAELDRWSDGVCADLLAAGVRPGGLVGLSARQGAAVVAAVVGVLKAGAGYVPLDPSYPRARLAYMADDAGVEVVLGDDSTPASLGEGRRVVAMSDVDDAPRPAPARPPVGASAPAYVIYTSGSTGRPKGVLIRHEQVLALFASTSPLFGFGHDDRWTLFHSYSFDFSVWEIWGPLLSGGRVVVVPEAARVHPRAFGELLDREGITVLSMVPSAFRHLVIDPAPRLRHVVFGGEPFDAGTVAAWTGAADGRRLPAISNMYGITETTVHVTHRWVTSADLRREGPGTPIGTPLAHLDVLLLDEEGHPVPPGVRGEIHIAGTGLSPGYLGREDLNRARFPELIGPDGVARRYFRSGDAAAWSPDGTGLVFHGRLDDQVQFHGFRVELGEVESALRSHPDVAEAVVVVEDRAGAEPELVAYVEAKAPITARGLRKEAALWLPRHMVPTRVVVVDELPRTASGKLDRQGARRAGGPR</sequence>
<dbReference type="Gene3D" id="3.40.50.12780">
    <property type="entry name" value="N-terminal domain of ligase-like"/>
    <property type="match status" value="1"/>
</dbReference>
<evidence type="ECO:0000313" key="3">
    <source>
        <dbReference type="EMBL" id="PRY39670.1"/>
    </source>
</evidence>
<comment type="caution">
    <text evidence="3">The sequence shown here is derived from an EMBL/GenBank/DDBJ whole genome shotgun (WGS) entry which is preliminary data.</text>
</comment>
<gene>
    <name evidence="3" type="ORF">CLV43_107257</name>
</gene>
<accession>A0A2T0T1X1</accession>
<evidence type="ECO:0000259" key="1">
    <source>
        <dbReference type="Pfam" id="PF00501"/>
    </source>
</evidence>
<dbReference type="InterPro" id="IPR045851">
    <property type="entry name" value="AMP-bd_C_sf"/>
</dbReference>
<reference evidence="3 4" key="1">
    <citation type="submission" date="2018-03" db="EMBL/GenBank/DDBJ databases">
        <title>Genomic Encyclopedia of Archaeal and Bacterial Type Strains, Phase II (KMG-II): from individual species to whole genera.</title>
        <authorList>
            <person name="Goeker M."/>
        </authorList>
    </citation>
    <scope>NUCLEOTIDE SEQUENCE [LARGE SCALE GENOMIC DNA]</scope>
    <source>
        <strain evidence="3 4">DSM 44720</strain>
    </source>
</reference>
<dbReference type="InterPro" id="IPR025110">
    <property type="entry name" value="AMP-bd_C"/>
</dbReference>
<dbReference type="GO" id="GO:0044550">
    <property type="term" value="P:secondary metabolite biosynthetic process"/>
    <property type="evidence" value="ECO:0007669"/>
    <property type="project" value="TreeGrafter"/>
</dbReference>
<dbReference type="OrthoDB" id="3243414at2"/>
<dbReference type="InterPro" id="IPR000873">
    <property type="entry name" value="AMP-dep_synth/lig_dom"/>
</dbReference>
<dbReference type="GO" id="GO:0031177">
    <property type="term" value="F:phosphopantetheine binding"/>
    <property type="evidence" value="ECO:0007669"/>
    <property type="project" value="TreeGrafter"/>
</dbReference>
<dbReference type="GO" id="GO:0005829">
    <property type="term" value="C:cytosol"/>
    <property type="evidence" value="ECO:0007669"/>
    <property type="project" value="TreeGrafter"/>
</dbReference>
<dbReference type="Pfam" id="PF00501">
    <property type="entry name" value="AMP-binding"/>
    <property type="match status" value="1"/>
</dbReference>
<dbReference type="GO" id="GO:0043041">
    <property type="term" value="P:amino acid activation for nonribosomal peptide biosynthetic process"/>
    <property type="evidence" value="ECO:0007669"/>
    <property type="project" value="TreeGrafter"/>
</dbReference>
<organism evidence="3 4">
    <name type="scientific">Umezawaea tangerina</name>
    <dbReference type="NCBI Taxonomy" id="84725"/>
    <lineage>
        <taxon>Bacteria</taxon>
        <taxon>Bacillati</taxon>
        <taxon>Actinomycetota</taxon>
        <taxon>Actinomycetes</taxon>
        <taxon>Pseudonocardiales</taxon>
        <taxon>Pseudonocardiaceae</taxon>
        <taxon>Umezawaea</taxon>
    </lineage>
</organism>
<keyword evidence="4" id="KW-1185">Reference proteome</keyword>
<feature type="domain" description="AMP-binding enzyme C-terminal" evidence="2">
    <location>
        <begin position="415"/>
        <end position="488"/>
    </location>
</feature>
<dbReference type="SUPFAM" id="SSF56801">
    <property type="entry name" value="Acetyl-CoA synthetase-like"/>
    <property type="match status" value="1"/>
</dbReference>
<proteinExistence type="predicted"/>
<dbReference type="AlphaFoldDB" id="A0A2T0T1X1"/>
<dbReference type="InterPro" id="IPR010071">
    <property type="entry name" value="AA_adenyl_dom"/>
</dbReference>
<dbReference type="Gene3D" id="3.30.300.30">
    <property type="match status" value="1"/>
</dbReference>
<dbReference type="EMBL" id="PVTF01000007">
    <property type="protein sequence ID" value="PRY39670.1"/>
    <property type="molecule type" value="Genomic_DNA"/>
</dbReference>
<dbReference type="Proteomes" id="UP000239494">
    <property type="component" value="Unassembled WGS sequence"/>
</dbReference>
<name>A0A2T0T1X1_9PSEU</name>
<dbReference type="PANTHER" id="PTHR45527:SF1">
    <property type="entry name" value="FATTY ACID SYNTHASE"/>
    <property type="match status" value="1"/>
</dbReference>
<evidence type="ECO:0000313" key="4">
    <source>
        <dbReference type="Proteomes" id="UP000239494"/>
    </source>
</evidence>
<dbReference type="InterPro" id="IPR042099">
    <property type="entry name" value="ANL_N_sf"/>
</dbReference>
<dbReference type="RefSeq" id="WP_106189588.1">
    <property type="nucleotide sequence ID" value="NZ_PVTF01000007.1"/>
</dbReference>
<dbReference type="InterPro" id="IPR020845">
    <property type="entry name" value="AMP-binding_CS"/>
</dbReference>
<feature type="domain" description="AMP-dependent synthetase/ligase" evidence="1">
    <location>
        <begin position="10"/>
        <end position="355"/>
    </location>
</feature>
<dbReference type="Pfam" id="PF13193">
    <property type="entry name" value="AMP-binding_C"/>
    <property type="match status" value="1"/>
</dbReference>
<protein>
    <submittedName>
        <fullName evidence="3">Amino acid adenylation domain-containing protein</fullName>
    </submittedName>
</protein>
<dbReference type="NCBIfam" id="TIGR01733">
    <property type="entry name" value="AA-adenyl-dom"/>
    <property type="match status" value="1"/>
</dbReference>